<evidence type="ECO:0000313" key="1">
    <source>
        <dbReference type="EMBL" id="GBN56175.1"/>
    </source>
</evidence>
<keyword evidence="2" id="KW-1185">Reference proteome</keyword>
<dbReference type="EMBL" id="BGPR01012463">
    <property type="protein sequence ID" value="GBN56175.1"/>
    <property type="molecule type" value="Genomic_DNA"/>
</dbReference>
<accession>A0A4Y2PW96</accession>
<comment type="caution">
    <text evidence="1">The sequence shown here is derived from an EMBL/GenBank/DDBJ whole genome shotgun (WGS) entry which is preliminary data.</text>
</comment>
<dbReference type="AlphaFoldDB" id="A0A4Y2PW96"/>
<dbReference type="Proteomes" id="UP000499080">
    <property type="component" value="Unassembled WGS sequence"/>
</dbReference>
<protein>
    <submittedName>
        <fullName evidence="1">Uncharacterized protein</fullName>
    </submittedName>
</protein>
<gene>
    <name evidence="1" type="ORF">AVEN_29963_1</name>
</gene>
<evidence type="ECO:0000313" key="2">
    <source>
        <dbReference type="Proteomes" id="UP000499080"/>
    </source>
</evidence>
<sequence length="112" mass="12476">MGPCDDLPAKPGLLHWGRMIRRREPVTPLCRASVNSAIKEHGITYRAKAATFGGNASCVRALIAWKISTSVSVAATGMSSSMDIHSLYFFCNYRRSRLCPLNRRPSRRGHEK</sequence>
<organism evidence="1 2">
    <name type="scientific">Araneus ventricosus</name>
    <name type="common">Orbweaver spider</name>
    <name type="synonym">Epeira ventricosa</name>
    <dbReference type="NCBI Taxonomy" id="182803"/>
    <lineage>
        <taxon>Eukaryota</taxon>
        <taxon>Metazoa</taxon>
        <taxon>Ecdysozoa</taxon>
        <taxon>Arthropoda</taxon>
        <taxon>Chelicerata</taxon>
        <taxon>Arachnida</taxon>
        <taxon>Araneae</taxon>
        <taxon>Araneomorphae</taxon>
        <taxon>Entelegynae</taxon>
        <taxon>Araneoidea</taxon>
        <taxon>Araneidae</taxon>
        <taxon>Araneus</taxon>
    </lineage>
</organism>
<reference evidence="1 2" key="1">
    <citation type="journal article" date="2019" name="Sci. Rep.">
        <title>Orb-weaving spider Araneus ventricosus genome elucidates the spidroin gene catalogue.</title>
        <authorList>
            <person name="Kono N."/>
            <person name="Nakamura H."/>
            <person name="Ohtoshi R."/>
            <person name="Moran D.A.P."/>
            <person name="Shinohara A."/>
            <person name="Yoshida Y."/>
            <person name="Fujiwara M."/>
            <person name="Mori M."/>
            <person name="Tomita M."/>
            <person name="Arakawa K."/>
        </authorList>
    </citation>
    <scope>NUCLEOTIDE SEQUENCE [LARGE SCALE GENOMIC DNA]</scope>
</reference>
<proteinExistence type="predicted"/>
<name>A0A4Y2PW96_ARAVE</name>